<dbReference type="SUPFAM" id="SSF89372">
    <property type="entry name" value="Fucose-specific lectin"/>
    <property type="match status" value="1"/>
</dbReference>
<evidence type="ECO:0000313" key="3">
    <source>
        <dbReference type="EMBL" id="RSM50858.1"/>
    </source>
</evidence>
<dbReference type="OrthoDB" id="9815928at2"/>
<feature type="domain" description="PLL-like beta propeller" evidence="2">
    <location>
        <begin position="261"/>
        <end position="491"/>
    </location>
</feature>
<dbReference type="RefSeq" id="WP_020646447.1">
    <property type="nucleotide sequence ID" value="NZ_QHHU01000001.1"/>
</dbReference>
<gene>
    <name evidence="3" type="ORF">DMA12_01580</name>
</gene>
<name>A0A428X6A6_AMYBA</name>
<reference evidence="3 4" key="1">
    <citation type="submission" date="2018-05" db="EMBL/GenBank/DDBJ databases">
        <title>Evolution of GPA BGCs.</title>
        <authorList>
            <person name="Waglechner N."/>
            <person name="Wright G.D."/>
        </authorList>
    </citation>
    <scope>NUCLEOTIDE SEQUENCE [LARGE SCALE GENOMIC DNA]</scope>
    <source>
        <strain evidence="3 4">DSM 5908</strain>
    </source>
</reference>
<accession>A0A428X6A6</accession>
<dbReference type="Proteomes" id="UP000286716">
    <property type="component" value="Unassembled WGS sequence"/>
</dbReference>
<evidence type="ECO:0000256" key="1">
    <source>
        <dbReference type="SAM" id="SignalP"/>
    </source>
</evidence>
<dbReference type="InterPro" id="IPR058502">
    <property type="entry name" value="PLL-like_beta-prop"/>
</dbReference>
<dbReference type="AlphaFoldDB" id="A0A428X6A6"/>
<dbReference type="EMBL" id="QHHU01000001">
    <property type="protein sequence ID" value="RSM50858.1"/>
    <property type="molecule type" value="Genomic_DNA"/>
</dbReference>
<protein>
    <recommendedName>
        <fullName evidence="2">PLL-like beta propeller domain-containing protein</fullName>
    </recommendedName>
</protein>
<dbReference type="Pfam" id="PF26607">
    <property type="entry name" value="DUF8189"/>
    <property type="match status" value="1"/>
</dbReference>
<feature type="chain" id="PRO_5019423436" description="PLL-like beta propeller domain-containing protein" evidence="1">
    <location>
        <begin position="41"/>
        <end position="510"/>
    </location>
</feature>
<keyword evidence="1" id="KW-0732">Signal</keyword>
<sequence length="510" mass="52646">MTCQTKKHSNSRHSRAGARTTALATIALAAGIVTAGPASADSGTYYNSGSLTPVSTGLLGTGVGNPLTGEQMVARARDWVAHQVTYNQSQSFSDAEVGGPYRTDCGGLVDMAWQLPASPVVTTPAPGIDSATYSTKLSSWSQLQPGDALAVAGEHINLFAGWTNSAHTSFTYIAEDNPSVRTGEHSADLSDPVIDGYAKSSFELLRSKNLDTAPVANTSAQLTAVGNDGHIYHEIRNPNGTWSGFQPLPGYAGAATFSAPSVAVAGMPGGSAQVVAVGNDGKVYHTIRRTDGTWTGWSPLNFTAKRVSIAAMPDGSSQVLAEAPDGTLYHNVRYTPSGSWQGFRALAGFGSAATFQAGSAAVAGMPDGSAQFIAVGNDGMTYHNIRRSNGTWQGWSPVGLAAGSVGVAGMPAGGSAQFVAVGTDGKVWHNIRRADGTWQGWSAPGFVAKEVSIAAIADGSAQVLAEAPNGTVYHDIRYTSGTWQGFRPLAGYEGGATFQGSAIGISGFPY</sequence>
<evidence type="ECO:0000313" key="4">
    <source>
        <dbReference type="Proteomes" id="UP000286716"/>
    </source>
</evidence>
<keyword evidence="4" id="KW-1185">Reference proteome</keyword>
<dbReference type="Gene3D" id="2.120.10.70">
    <property type="entry name" value="Fucose-specific lectin"/>
    <property type="match status" value="1"/>
</dbReference>
<feature type="signal peptide" evidence="1">
    <location>
        <begin position="1"/>
        <end position="40"/>
    </location>
</feature>
<proteinExistence type="predicted"/>
<organism evidence="3 4">
    <name type="scientific">Amycolatopsis balhimycina DSM 5908</name>
    <dbReference type="NCBI Taxonomy" id="1081091"/>
    <lineage>
        <taxon>Bacteria</taxon>
        <taxon>Bacillati</taxon>
        <taxon>Actinomycetota</taxon>
        <taxon>Actinomycetes</taxon>
        <taxon>Pseudonocardiales</taxon>
        <taxon>Pseudonocardiaceae</taxon>
        <taxon>Amycolatopsis</taxon>
    </lineage>
</organism>
<evidence type="ECO:0000259" key="2">
    <source>
        <dbReference type="Pfam" id="PF26607"/>
    </source>
</evidence>
<comment type="caution">
    <text evidence="3">The sequence shown here is derived from an EMBL/GenBank/DDBJ whole genome shotgun (WGS) entry which is preliminary data.</text>
</comment>